<dbReference type="InterPro" id="IPR013655">
    <property type="entry name" value="PAS_fold_3"/>
</dbReference>
<dbReference type="AlphaFoldDB" id="A0AAP3WF86"/>
<dbReference type="PANTHER" id="PTHR43047">
    <property type="entry name" value="TWO-COMPONENT HISTIDINE PROTEIN KINASE"/>
    <property type="match status" value="1"/>
</dbReference>
<evidence type="ECO:0000256" key="4">
    <source>
        <dbReference type="ARBA" id="ARBA00022679"/>
    </source>
</evidence>
<dbReference type="InterPro" id="IPR036890">
    <property type="entry name" value="HATPase_C_sf"/>
</dbReference>
<comment type="caution">
    <text evidence="10">The sequence shown here is derived from an EMBL/GenBank/DDBJ whole genome shotgun (WGS) entry which is preliminary data.</text>
</comment>
<dbReference type="FunFam" id="3.30.565.10:FF:000006">
    <property type="entry name" value="Sensor histidine kinase WalK"/>
    <property type="match status" value="1"/>
</dbReference>
<evidence type="ECO:0000256" key="3">
    <source>
        <dbReference type="ARBA" id="ARBA00022553"/>
    </source>
</evidence>
<dbReference type="Gene3D" id="3.30.565.10">
    <property type="entry name" value="Histidine kinase-like ATPase, C-terminal domain"/>
    <property type="match status" value="1"/>
</dbReference>
<protein>
    <recommendedName>
        <fullName evidence="2">histidine kinase</fullName>
        <ecNumber evidence="2">2.7.13.3</ecNumber>
    </recommendedName>
</protein>
<feature type="domain" description="Response regulatory" evidence="9">
    <location>
        <begin position="919"/>
        <end position="1032"/>
    </location>
</feature>
<proteinExistence type="predicted"/>
<dbReference type="Gene3D" id="3.40.50.2300">
    <property type="match status" value="1"/>
</dbReference>
<dbReference type="PROSITE" id="PS50110">
    <property type="entry name" value="RESPONSE_REGULATORY"/>
    <property type="match status" value="1"/>
</dbReference>
<dbReference type="SUPFAM" id="SSF52172">
    <property type="entry name" value="CheY-like"/>
    <property type="match status" value="1"/>
</dbReference>
<name>A0AAP3WF86_BACT4</name>
<dbReference type="GO" id="GO:0000155">
    <property type="term" value="F:phosphorelay sensor kinase activity"/>
    <property type="evidence" value="ECO:0007669"/>
    <property type="project" value="InterPro"/>
</dbReference>
<dbReference type="CDD" id="cd17546">
    <property type="entry name" value="REC_hyHK_CKI1_RcsC-like"/>
    <property type="match status" value="1"/>
</dbReference>
<keyword evidence="7" id="KW-0472">Membrane</keyword>
<dbReference type="Pfam" id="PF02518">
    <property type="entry name" value="HATPase_c"/>
    <property type="match status" value="1"/>
</dbReference>
<dbReference type="InterPro" id="IPR003594">
    <property type="entry name" value="HATPase_dom"/>
</dbReference>
<organism evidence="10 11">
    <name type="scientific">Bacteroides thetaiotaomicron</name>
    <dbReference type="NCBI Taxonomy" id="818"/>
    <lineage>
        <taxon>Bacteria</taxon>
        <taxon>Pseudomonadati</taxon>
        <taxon>Bacteroidota</taxon>
        <taxon>Bacteroidia</taxon>
        <taxon>Bacteroidales</taxon>
        <taxon>Bacteroidaceae</taxon>
        <taxon>Bacteroides</taxon>
    </lineage>
</organism>
<gene>
    <name evidence="10" type="ORF">PO127_14985</name>
</gene>
<dbReference type="SUPFAM" id="SSF47384">
    <property type="entry name" value="Homodimeric domain of signal transducing histidine kinase"/>
    <property type="match status" value="1"/>
</dbReference>
<dbReference type="SUPFAM" id="SSF55874">
    <property type="entry name" value="ATPase domain of HSP90 chaperone/DNA topoisomerase II/histidine kinase"/>
    <property type="match status" value="1"/>
</dbReference>
<evidence type="ECO:0000256" key="2">
    <source>
        <dbReference type="ARBA" id="ARBA00012438"/>
    </source>
</evidence>
<evidence type="ECO:0000313" key="10">
    <source>
        <dbReference type="EMBL" id="MDC2237048.1"/>
    </source>
</evidence>
<dbReference type="Pfam" id="PF08447">
    <property type="entry name" value="PAS_3"/>
    <property type="match status" value="1"/>
</dbReference>
<dbReference type="EMBL" id="JAQNVG010000025">
    <property type="protein sequence ID" value="MDC2237048.1"/>
    <property type="molecule type" value="Genomic_DNA"/>
</dbReference>
<dbReference type="PROSITE" id="PS50109">
    <property type="entry name" value="HIS_KIN"/>
    <property type="match status" value="1"/>
</dbReference>
<dbReference type="RefSeq" id="WP_195600804.1">
    <property type="nucleotide sequence ID" value="NZ_JADNKL010000004.1"/>
</dbReference>
<evidence type="ECO:0000256" key="7">
    <source>
        <dbReference type="SAM" id="Phobius"/>
    </source>
</evidence>
<feature type="domain" description="Histidine kinase" evidence="8">
    <location>
        <begin position="685"/>
        <end position="896"/>
    </location>
</feature>
<evidence type="ECO:0000256" key="5">
    <source>
        <dbReference type="ARBA" id="ARBA00022777"/>
    </source>
</evidence>
<dbReference type="CDD" id="cd00082">
    <property type="entry name" value="HisKA"/>
    <property type="match status" value="1"/>
</dbReference>
<dbReference type="InterPro" id="IPR036097">
    <property type="entry name" value="HisK_dim/P_sf"/>
</dbReference>
<keyword evidence="7" id="KW-1133">Transmembrane helix</keyword>
<keyword evidence="3 6" id="KW-0597">Phosphoprotein</keyword>
<dbReference type="Gene3D" id="1.10.287.130">
    <property type="match status" value="1"/>
</dbReference>
<evidence type="ECO:0000313" key="11">
    <source>
        <dbReference type="Proteomes" id="UP001217776"/>
    </source>
</evidence>
<dbReference type="InterPro" id="IPR004358">
    <property type="entry name" value="Sig_transdc_His_kin-like_C"/>
</dbReference>
<dbReference type="Gene3D" id="3.30.450.20">
    <property type="entry name" value="PAS domain"/>
    <property type="match status" value="1"/>
</dbReference>
<evidence type="ECO:0000256" key="6">
    <source>
        <dbReference type="PROSITE-ProRule" id="PRU00169"/>
    </source>
</evidence>
<keyword evidence="4" id="KW-0808">Transferase</keyword>
<feature type="modified residue" description="4-aspartylphosphate" evidence="6">
    <location>
        <position position="967"/>
    </location>
</feature>
<evidence type="ECO:0000259" key="9">
    <source>
        <dbReference type="PROSITE" id="PS50110"/>
    </source>
</evidence>
<dbReference type="InterPro" id="IPR001789">
    <property type="entry name" value="Sig_transdc_resp-reg_receiver"/>
</dbReference>
<dbReference type="InterPro" id="IPR005467">
    <property type="entry name" value="His_kinase_dom"/>
</dbReference>
<accession>A0AAP3WF86</accession>
<dbReference type="SMART" id="SM00387">
    <property type="entry name" value="HATPase_c"/>
    <property type="match status" value="1"/>
</dbReference>
<dbReference type="SMART" id="SM00448">
    <property type="entry name" value="REC"/>
    <property type="match status" value="1"/>
</dbReference>
<dbReference type="Pfam" id="PF00072">
    <property type="entry name" value="Response_reg"/>
    <property type="match status" value="1"/>
</dbReference>
<dbReference type="PRINTS" id="PR00344">
    <property type="entry name" value="BCTRLSENSOR"/>
</dbReference>
<dbReference type="Pfam" id="PF00512">
    <property type="entry name" value="HisKA"/>
    <property type="match status" value="1"/>
</dbReference>
<dbReference type="CDD" id="cd16922">
    <property type="entry name" value="HATPase_EvgS-ArcB-TorS-like"/>
    <property type="match status" value="1"/>
</dbReference>
<reference evidence="10" key="1">
    <citation type="submission" date="2022-10" db="EMBL/GenBank/DDBJ databases">
        <title>Human gut microbiome strain richness.</title>
        <authorList>
            <person name="Chen-Liaw A."/>
        </authorList>
    </citation>
    <scope>NUCLEOTIDE SEQUENCE</scope>
    <source>
        <strain evidence="10">1001283st1_A3_1001283B150304_161114</strain>
    </source>
</reference>
<keyword evidence="7" id="KW-0812">Transmembrane</keyword>
<dbReference type="InterPro" id="IPR003661">
    <property type="entry name" value="HisK_dim/P_dom"/>
</dbReference>
<keyword evidence="5" id="KW-0418">Kinase</keyword>
<dbReference type="EC" id="2.7.13.3" evidence="2"/>
<dbReference type="InterPro" id="IPR011006">
    <property type="entry name" value="CheY-like_superfamily"/>
</dbReference>
<evidence type="ECO:0000259" key="8">
    <source>
        <dbReference type="PROSITE" id="PS50109"/>
    </source>
</evidence>
<evidence type="ECO:0000256" key="1">
    <source>
        <dbReference type="ARBA" id="ARBA00000085"/>
    </source>
</evidence>
<dbReference type="Proteomes" id="UP001217776">
    <property type="component" value="Unassembled WGS sequence"/>
</dbReference>
<dbReference type="SMART" id="SM00388">
    <property type="entry name" value="HisKA"/>
    <property type="match status" value="1"/>
</dbReference>
<sequence length="1039" mass="118513">MVKLSNKNWRHRRLFPCLIVFFIISVSQMVVSSPLYAMSQQKQLLVINSYNEGAPWVQDYITPFMLEAAKNKDLTCNLVHMNATLVRTDSLYSMVVDGIFDRFRDEKPDFLVLVGNMAFSIKDRIKSEWGDIPMLYFGTSDRIIPEGKYLSGDKTILNRETVPLANLRERYNFTFIEVPECYKETIDMMNRMQPGMKKLVFASDDLSGNIELDKHIRDYIATAYPGLEYEWLVASQETRTEVQKYLTDADPSVGFLLSSWFYSRQSALGYPTLMAGDMRLLTTSPRPIFTLKDKYLESGAVGGYFASKEEIVQKAVSEFKRILAGEDSRNIPFYYVKEKFPVVKYPQLISDGFSVDSCPEETVFIDKPQSFWERYVLEIFIGGVLLVIIFTALVSFILYQRNKMAFMASRDKTMDNMPISFLKGKIKLDSTGKAVGIDFISGNKETNELVAKNTDIGDCNKLFDNAYILGLVGNLLETNKNIRFTYYFAQTDTYYDFHLCQTLKGAEVECFGMDITDKVKSEKSLKEITQSLEMTLAVAHIIPWKWDMKKHIIACEANRVMQHMNLPRLSESTVCTHIIDENEYFKRIHPEDLDKVKLLYQGLLDGTKQYVKGEFRILSENGGKKTVDWMEVNASVSKYDERQRPEELIGSLLLITARKQQEANLIAAKEAAKESDRLKSAFLANMSHEIRTPLNAIVGFSNLLTTTEDQEKKQKFINIIENNNQLLLQLIGDILDLAKVEANTLEFIYKPTDLNELVRGIEETMRSKVQQGVVLNYTLGAADCCIESEPNRLSQVIINLLTNACKFTSKGSITFGYEVQDDEIYFFVRDTGLGISKEGQERIFQRFAKLNDFVQGTGLGLSICKSIVEKMNGRIGVESKGEGKGSTFWFTIPYLPATIKKEVKVVEKPKESIEREKVTLLIAEDNESNYMLFESILSSHYKLIHAWDGVEAVELFNEHNPQLVIMDINMPRMDGYEATREIRKKSTTVPIIAVTAYAFASDKERIMENGFNSYVSKPINAKKLDEELKSALGSHFILL</sequence>
<feature type="transmembrane region" description="Helical" evidence="7">
    <location>
        <begin position="375"/>
        <end position="399"/>
    </location>
</feature>
<comment type="catalytic activity">
    <reaction evidence="1">
        <text>ATP + protein L-histidine = ADP + protein N-phospho-L-histidine.</text>
        <dbReference type="EC" id="2.7.13.3"/>
    </reaction>
</comment>